<dbReference type="AlphaFoldDB" id="A0A9J5ZRP8"/>
<feature type="compositionally biased region" description="Basic and acidic residues" evidence="1">
    <location>
        <begin position="47"/>
        <end position="58"/>
    </location>
</feature>
<feature type="region of interest" description="Disordered" evidence="1">
    <location>
        <begin position="1"/>
        <end position="32"/>
    </location>
</feature>
<reference evidence="2 3" key="1">
    <citation type="submission" date="2020-09" db="EMBL/GenBank/DDBJ databases">
        <title>De no assembly of potato wild relative species, Solanum commersonii.</title>
        <authorList>
            <person name="Cho K."/>
        </authorList>
    </citation>
    <scope>NUCLEOTIDE SEQUENCE [LARGE SCALE GENOMIC DNA]</scope>
    <source>
        <strain evidence="2">LZ3.2</strain>
        <tissue evidence="2">Leaf</tissue>
    </source>
</reference>
<sequence length="253" mass="28511">MLGDTELIFDQTPEVGLYPSTTSSDTDEDDVPLKWELQRRMVPISLKGKETVTKETPKRRPFTRAVSQKLMGDSMKSSETTTKENQRRRRSGDVAFELPTDDVVDVSIDASKNECVDEDSPLANVKKGKGKQVKKTGKGKFRATMVKKINPTKGKGNDSQKKWESLKRKRETSPGLKQDSAQGPGTKRNKDDKVVSKQTIVDNMRLQKVLGGRVFDIDIFTKLGMDSLSDLVEIQSWTHLFRIKSHVLNEKQV</sequence>
<evidence type="ECO:0000256" key="1">
    <source>
        <dbReference type="SAM" id="MobiDB-lite"/>
    </source>
</evidence>
<feature type="region of interest" description="Disordered" evidence="1">
    <location>
        <begin position="46"/>
        <end position="100"/>
    </location>
</feature>
<dbReference type="Proteomes" id="UP000824120">
    <property type="component" value="Chromosome 3"/>
</dbReference>
<evidence type="ECO:0000313" key="2">
    <source>
        <dbReference type="EMBL" id="KAG5614779.1"/>
    </source>
</evidence>
<dbReference type="EMBL" id="JACXVP010000003">
    <property type="protein sequence ID" value="KAG5614779.1"/>
    <property type="molecule type" value="Genomic_DNA"/>
</dbReference>
<organism evidence="2 3">
    <name type="scientific">Solanum commersonii</name>
    <name type="common">Commerson's wild potato</name>
    <name type="synonym">Commerson's nightshade</name>
    <dbReference type="NCBI Taxonomy" id="4109"/>
    <lineage>
        <taxon>Eukaryota</taxon>
        <taxon>Viridiplantae</taxon>
        <taxon>Streptophyta</taxon>
        <taxon>Embryophyta</taxon>
        <taxon>Tracheophyta</taxon>
        <taxon>Spermatophyta</taxon>
        <taxon>Magnoliopsida</taxon>
        <taxon>eudicotyledons</taxon>
        <taxon>Gunneridae</taxon>
        <taxon>Pentapetalae</taxon>
        <taxon>asterids</taxon>
        <taxon>lamiids</taxon>
        <taxon>Solanales</taxon>
        <taxon>Solanaceae</taxon>
        <taxon>Solanoideae</taxon>
        <taxon>Solaneae</taxon>
        <taxon>Solanum</taxon>
    </lineage>
</organism>
<proteinExistence type="predicted"/>
<keyword evidence="3" id="KW-1185">Reference proteome</keyword>
<accession>A0A9J5ZRP8</accession>
<feature type="compositionally biased region" description="Basic and acidic residues" evidence="1">
    <location>
        <begin position="155"/>
        <end position="166"/>
    </location>
</feature>
<feature type="compositionally biased region" description="Basic residues" evidence="1">
    <location>
        <begin position="126"/>
        <end position="141"/>
    </location>
</feature>
<dbReference type="OrthoDB" id="1837276at2759"/>
<comment type="caution">
    <text evidence="2">The sequence shown here is derived from an EMBL/GenBank/DDBJ whole genome shotgun (WGS) entry which is preliminary data.</text>
</comment>
<name>A0A9J5ZRP8_SOLCO</name>
<protein>
    <submittedName>
        <fullName evidence="2">Uncharacterized protein</fullName>
    </submittedName>
</protein>
<evidence type="ECO:0000313" key="3">
    <source>
        <dbReference type="Proteomes" id="UP000824120"/>
    </source>
</evidence>
<feature type="region of interest" description="Disordered" evidence="1">
    <location>
        <begin position="119"/>
        <end position="195"/>
    </location>
</feature>
<gene>
    <name evidence="2" type="ORF">H5410_014603</name>
</gene>